<keyword evidence="3" id="KW-1185">Reference proteome</keyword>
<name>A0ABS9H9N8_9ACTN</name>
<dbReference type="NCBIfam" id="TIGR01764">
    <property type="entry name" value="excise"/>
    <property type="match status" value="1"/>
</dbReference>
<accession>A0ABS9H9N8</accession>
<organism evidence="2 3">
    <name type="scientific">Nocardioides potassii</name>
    <dbReference type="NCBI Taxonomy" id="2911371"/>
    <lineage>
        <taxon>Bacteria</taxon>
        <taxon>Bacillati</taxon>
        <taxon>Actinomycetota</taxon>
        <taxon>Actinomycetes</taxon>
        <taxon>Propionibacteriales</taxon>
        <taxon>Nocardioidaceae</taxon>
        <taxon>Nocardioides</taxon>
    </lineage>
</organism>
<dbReference type="EMBL" id="JAKJHZ010000005">
    <property type="protein sequence ID" value="MCF6376936.1"/>
    <property type="molecule type" value="Genomic_DNA"/>
</dbReference>
<dbReference type="Pfam" id="PF12728">
    <property type="entry name" value="HTH_17"/>
    <property type="match status" value="1"/>
</dbReference>
<dbReference type="Proteomes" id="UP001201161">
    <property type="component" value="Unassembled WGS sequence"/>
</dbReference>
<reference evidence="2 3" key="1">
    <citation type="submission" date="2022-01" db="EMBL/GenBank/DDBJ databases">
        <title>Nocardioides sp. nov., an actinomycete isolated from mining soil.</title>
        <authorList>
            <person name="Liu L."/>
        </authorList>
    </citation>
    <scope>NUCLEOTIDE SEQUENCE [LARGE SCALE GENOMIC DNA]</scope>
    <source>
        <strain evidence="2 3">KLBMP 9356</strain>
    </source>
</reference>
<sequence length="68" mass="7490">MGARVLAPVERRLFDYPAAAIYLGIGKRGVEQLAKDGELPKITNITNKVLFDKADLDAFVERKKAEAS</sequence>
<dbReference type="InterPro" id="IPR010093">
    <property type="entry name" value="SinI_DNA-bd"/>
</dbReference>
<proteinExistence type="predicted"/>
<dbReference type="RefSeq" id="WP_236399848.1">
    <property type="nucleotide sequence ID" value="NZ_JAKJHZ010000005.1"/>
</dbReference>
<evidence type="ECO:0000313" key="3">
    <source>
        <dbReference type="Proteomes" id="UP001201161"/>
    </source>
</evidence>
<evidence type="ECO:0000313" key="2">
    <source>
        <dbReference type="EMBL" id="MCF6376936.1"/>
    </source>
</evidence>
<protein>
    <submittedName>
        <fullName evidence="2">Helix-turn-helix domain-containing protein</fullName>
    </submittedName>
</protein>
<gene>
    <name evidence="2" type="ORF">L2K70_04910</name>
</gene>
<comment type="caution">
    <text evidence="2">The sequence shown here is derived from an EMBL/GenBank/DDBJ whole genome shotgun (WGS) entry which is preliminary data.</text>
</comment>
<dbReference type="InterPro" id="IPR041657">
    <property type="entry name" value="HTH_17"/>
</dbReference>
<feature type="domain" description="Helix-turn-helix" evidence="1">
    <location>
        <begin position="19"/>
        <end position="63"/>
    </location>
</feature>
<evidence type="ECO:0000259" key="1">
    <source>
        <dbReference type="Pfam" id="PF12728"/>
    </source>
</evidence>